<evidence type="ECO:0000256" key="2">
    <source>
        <dbReference type="ARBA" id="ARBA00022679"/>
    </source>
</evidence>
<organism evidence="6 7">
    <name type="scientific">Lentibacillus kimchii</name>
    <dbReference type="NCBI Taxonomy" id="1542911"/>
    <lineage>
        <taxon>Bacteria</taxon>
        <taxon>Bacillati</taxon>
        <taxon>Bacillota</taxon>
        <taxon>Bacilli</taxon>
        <taxon>Bacillales</taxon>
        <taxon>Bacillaceae</taxon>
        <taxon>Lentibacillus</taxon>
    </lineage>
</organism>
<gene>
    <name evidence="6" type="ORF">ACFQU8_10305</name>
</gene>
<evidence type="ECO:0000256" key="4">
    <source>
        <dbReference type="ARBA" id="ARBA00023316"/>
    </source>
</evidence>
<keyword evidence="7" id="KW-1185">Reference proteome</keyword>
<evidence type="ECO:0000256" key="1">
    <source>
        <dbReference type="ARBA" id="ARBA00022676"/>
    </source>
</evidence>
<accession>A0ABW2UWL4</accession>
<sequence length="241" mass="27344">MHDSVTIMDITFRNTTQQAFVNDYVEPRLLAEQPYYIVTANPEIVMKTRSDSRYKQSVQQADVIVPDGAGILLAAKIMKQPLEERVAGFDVMLDLLAFADQHGLSCYFLGAEEAVNERAVAEVKRRFPNVAIAGRQHGFFQLDDPEVAENAAAAQADLIFVALGLPRQELWIAEHRDKFTKGVFMGVGGSFDVLAGTAKRAPDIWIKLNLEWLYRLLKQPLRFKRILKVFEFLLRVVFRKT</sequence>
<dbReference type="EMBL" id="JBHTGR010000050">
    <property type="protein sequence ID" value="MFC7747615.1"/>
    <property type="molecule type" value="Genomic_DNA"/>
</dbReference>
<evidence type="ECO:0000313" key="7">
    <source>
        <dbReference type="Proteomes" id="UP001596620"/>
    </source>
</evidence>
<dbReference type="CDD" id="cd06533">
    <property type="entry name" value="Glyco_transf_WecG_TagA"/>
    <property type="match status" value="1"/>
</dbReference>
<dbReference type="InterPro" id="IPR034714">
    <property type="entry name" value="TagA_TarA"/>
</dbReference>
<dbReference type="Pfam" id="PF03808">
    <property type="entry name" value="Glyco_tran_WecG"/>
    <property type="match status" value="1"/>
</dbReference>
<evidence type="ECO:0000313" key="6">
    <source>
        <dbReference type="EMBL" id="MFC7747615.1"/>
    </source>
</evidence>
<proteinExistence type="inferred from homology"/>
<keyword evidence="2 5" id="KW-0808">Transferase</keyword>
<comment type="pathway">
    <text evidence="5">Cell wall biogenesis; teichoic acid biosynthesis.</text>
</comment>
<comment type="catalytic activity">
    <reaction evidence="5">
        <text>UDP-N-acetyl-alpha-D-mannosamine + N-acetyl-alpha-D-glucosaminyl-di-trans,octa-cis-undecaprenyl diphosphate = N-acetyl-beta-D-mannosaminyl-(1-&gt;4)-N-acetyl-alpha-D-glucosaminyl di-trans,octa-cis-undecaprenyl diphosphate + UDP + H(+)</text>
        <dbReference type="Rhea" id="RHEA:16053"/>
        <dbReference type="ChEBI" id="CHEBI:15378"/>
        <dbReference type="ChEBI" id="CHEBI:58223"/>
        <dbReference type="ChEBI" id="CHEBI:62959"/>
        <dbReference type="ChEBI" id="CHEBI:68623"/>
        <dbReference type="ChEBI" id="CHEBI:132210"/>
        <dbReference type="EC" id="2.4.1.187"/>
    </reaction>
</comment>
<reference evidence="7" key="1">
    <citation type="journal article" date="2019" name="Int. J. Syst. Evol. Microbiol.">
        <title>The Global Catalogue of Microorganisms (GCM) 10K type strain sequencing project: providing services to taxonomists for standard genome sequencing and annotation.</title>
        <authorList>
            <consortium name="The Broad Institute Genomics Platform"/>
            <consortium name="The Broad Institute Genome Sequencing Center for Infectious Disease"/>
            <person name="Wu L."/>
            <person name="Ma J."/>
        </authorList>
    </citation>
    <scope>NUCLEOTIDE SEQUENCE [LARGE SCALE GENOMIC DNA]</scope>
    <source>
        <strain evidence="7">JCM 30234</strain>
    </source>
</reference>
<dbReference type="HAMAP" id="MF_02070">
    <property type="entry name" value="TagA_TarA"/>
    <property type="match status" value="1"/>
</dbReference>
<dbReference type="EC" id="2.4.1.187" evidence="5"/>
<evidence type="ECO:0000256" key="5">
    <source>
        <dbReference type="HAMAP-Rule" id="MF_02070"/>
    </source>
</evidence>
<protein>
    <recommendedName>
        <fullName evidence="5">N-acetylglucosaminyldiphosphoundecaprenol N-acetyl-beta-D-mannosaminyltransferase</fullName>
        <ecNumber evidence="5">2.4.1.187</ecNumber>
    </recommendedName>
    <alternativeName>
        <fullName evidence="5">N-acetylmannosaminyltransferase</fullName>
    </alternativeName>
    <alternativeName>
        <fullName evidence="5">UDP-N-acetylmannosamine transferase</fullName>
    </alternativeName>
    <alternativeName>
        <fullName evidence="5">UDP-N-acetylmannosamine:N-acetylglucosaminyl pyrophosphorylundecaprenol N-acetylmannosaminyltransferase</fullName>
    </alternativeName>
</protein>
<evidence type="ECO:0000256" key="3">
    <source>
        <dbReference type="ARBA" id="ARBA00022944"/>
    </source>
</evidence>
<dbReference type="InterPro" id="IPR004629">
    <property type="entry name" value="WecG_TagA_CpsF"/>
</dbReference>
<name>A0ABW2UWL4_9BACI</name>
<comment type="function">
    <text evidence="5">Catalyzes the conversion of GlcNAc-PP-undecaprenol into ManNAc-GlcNAc-PP-undecaprenol, the first committed lipid intermediate in the de novo synthesis of teichoic acid.</text>
</comment>
<dbReference type="PANTHER" id="PTHR34136">
    <property type="match status" value="1"/>
</dbReference>
<keyword evidence="4 5" id="KW-0961">Cell wall biogenesis/degradation</keyword>
<comment type="caution">
    <text evidence="6">The sequence shown here is derived from an EMBL/GenBank/DDBJ whole genome shotgun (WGS) entry which is preliminary data.</text>
</comment>
<dbReference type="NCBIfam" id="TIGR00696">
    <property type="entry name" value="wecG_tagA_cpsF"/>
    <property type="match status" value="1"/>
</dbReference>
<comment type="similarity">
    <text evidence="5">Belongs to the glycosyltransferase 26 family. TagA/TarA subfamily.</text>
</comment>
<keyword evidence="3 5" id="KW-0777">Teichoic acid biosynthesis</keyword>
<dbReference type="PANTHER" id="PTHR34136:SF1">
    <property type="entry name" value="UDP-N-ACETYL-D-MANNOSAMINURONIC ACID TRANSFERASE"/>
    <property type="match status" value="1"/>
</dbReference>
<dbReference type="Proteomes" id="UP001596620">
    <property type="component" value="Unassembled WGS sequence"/>
</dbReference>
<dbReference type="RefSeq" id="WP_382359609.1">
    <property type="nucleotide sequence ID" value="NZ_JBHTGR010000050.1"/>
</dbReference>
<keyword evidence="1 5" id="KW-0328">Glycosyltransferase</keyword>